<accession>A0A0N4VE16</accession>
<dbReference type="AlphaFoldDB" id="A0A0N4VE16"/>
<dbReference type="OrthoDB" id="2067at2759"/>
<dbReference type="InterPro" id="IPR005225">
    <property type="entry name" value="Small_GTP-bd"/>
</dbReference>
<protein>
    <submittedName>
        <fullName evidence="4">Tr-type G domain-containing protein</fullName>
    </submittedName>
</protein>
<dbReference type="WBParaSite" id="EVEC_0000889801-mRNA-1">
    <property type="protein sequence ID" value="EVEC_0000889801-mRNA-1"/>
    <property type="gene ID" value="EVEC_0000889801"/>
</dbReference>
<dbReference type="GO" id="GO:0005525">
    <property type="term" value="F:GTP binding"/>
    <property type="evidence" value="ECO:0007669"/>
    <property type="project" value="InterPro"/>
</dbReference>
<dbReference type="PROSITE" id="PS51722">
    <property type="entry name" value="G_TR_2"/>
    <property type="match status" value="1"/>
</dbReference>
<reference evidence="2 3" key="2">
    <citation type="submission" date="2018-10" db="EMBL/GenBank/DDBJ databases">
        <authorList>
            <consortium name="Pathogen Informatics"/>
        </authorList>
    </citation>
    <scope>NUCLEOTIDE SEQUENCE [LARGE SCALE GENOMIC DNA]</scope>
</reference>
<dbReference type="Pfam" id="PF21208">
    <property type="entry name" value="euk_SelB_III"/>
    <property type="match status" value="2"/>
</dbReference>
<evidence type="ECO:0000313" key="2">
    <source>
        <dbReference type="EMBL" id="VDD93599.1"/>
    </source>
</evidence>
<dbReference type="Pfam" id="PF00009">
    <property type="entry name" value="GTP_EFTU"/>
    <property type="match status" value="1"/>
</dbReference>
<dbReference type="CDD" id="cd04094">
    <property type="entry name" value="eSelB_III"/>
    <property type="match status" value="1"/>
</dbReference>
<gene>
    <name evidence="2" type="ORF">EVEC_LOCUS8350</name>
</gene>
<dbReference type="InterPro" id="IPR050055">
    <property type="entry name" value="EF-Tu_GTPase"/>
</dbReference>
<dbReference type="PRINTS" id="PR00315">
    <property type="entry name" value="ELONGATNFCT"/>
</dbReference>
<dbReference type="Gene3D" id="3.40.50.300">
    <property type="entry name" value="P-loop containing nucleotide triphosphate hydrolases"/>
    <property type="match status" value="1"/>
</dbReference>
<organism evidence="4">
    <name type="scientific">Enterobius vermicularis</name>
    <name type="common">Human pinworm</name>
    <dbReference type="NCBI Taxonomy" id="51028"/>
    <lineage>
        <taxon>Eukaryota</taxon>
        <taxon>Metazoa</taxon>
        <taxon>Ecdysozoa</taxon>
        <taxon>Nematoda</taxon>
        <taxon>Chromadorea</taxon>
        <taxon>Rhabditida</taxon>
        <taxon>Spirurina</taxon>
        <taxon>Oxyuridomorpha</taxon>
        <taxon>Oxyuroidea</taxon>
        <taxon>Oxyuridae</taxon>
        <taxon>Enterobius</taxon>
    </lineage>
</organism>
<sequence>MGGPAKILHKMNVGILGHVDSGKTTLAKFLSTLGSTAAFDKHAPASNLRANTIDLGFSTFNVDGVDIALIDCPGHASLIRAVLAISPVFDMAIVIVNAAKGIEPQTAEHLLLVSLLCPQHVIIVLNKIDLVDEGGITRARKQVSKALNQLNIPNCTPIVFVSMLKEADAGVVTVKEAIKTQLYTPKRVSSGKFVMSVDHCFPIKGKGNVMTGTVVDGACRVGMDIEIPTLNMKHRIRGMQRWKKDIQKAEAGDRVALLVSNFPDKRLNRFVVCEPGALLKLNCSLATVKTISFFKGSLSPTAKLHISVGFETIMATFQFLSGTHPSNEYEVVDELTKSVRYVLLSFEQPVYARTSSFYIASKLDTQEKGCRFAFYGEIVSALSDVHQVKRFRRKKKTGRIERVESSRSVICTSLFKKGTDITAFEGMEVRLSTGEVGIIEGAFGKSGKVRVSLKEELKASTTNDFHCAERLEVELHMKKYLHDGSLVSFIPE</sequence>
<dbReference type="Pfam" id="PF21131">
    <property type="entry name" value="eEFSec_4th"/>
    <property type="match status" value="1"/>
</dbReference>
<dbReference type="CDD" id="cd03696">
    <property type="entry name" value="SelB_II"/>
    <property type="match status" value="1"/>
</dbReference>
<dbReference type="Proteomes" id="UP000274131">
    <property type="component" value="Unassembled WGS sequence"/>
</dbReference>
<proteinExistence type="predicted"/>
<dbReference type="InterPro" id="IPR027417">
    <property type="entry name" value="P-loop_NTPase"/>
</dbReference>
<dbReference type="InterPro" id="IPR009000">
    <property type="entry name" value="Transl_B-barrel_sf"/>
</dbReference>
<dbReference type="PANTHER" id="PTHR43721">
    <property type="entry name" value="ELONGATION FACTOR TU-RELATED"/>
    <property type="match status" value="1"/>
</dbReference>
<dbReference type="GO" id="GO:0003924">
    <property type="term" value="F:GTPase activity"/>
    <property type="evidence" value="ECO:0007669"/>
    <property type="project" value="InterPro"/>
</dbReference>
<feature type="domain" description="Tr-type G" evidence="1">
    <location>
        <begin position="8"/>
        <end position="186"/>
    </location>
</feature>
<dbReference type="GO" id="GO:0003746">
    <property type="term" value="F:translation elongation factor activity"/>
    <property type="evidence" value="ECO:0007669"/>
    <property type="project" value="TreeGrafter"/>
</dbReference>
<dbReference type="STRING" id="51028.A0A0N4VE16"/>
<dbReference type="GO" id="GO:0001514">
    <property type="term" value="P:selenocysteine incorporation"/>
    <property type="evidence" value="ECO:0007669"/>
    <property type="project" value="TreeGrafter"/>
</dbReference>
<dbReference type="EMBL" id="UXUI01009381">
    <property type="protein sequence ID" value="VDD93599.1"/>
    <property type="molecule type" value="Genomic_DNA"/>
</dbReference>
<name>A0A0N4VE16_ENTVE</name>
<dbReference type="InterPro" id="IPR000795">
    <property type="entry name" value="T_Tr_GTP-bd_dom"/>
</dbReference>
<evidence type="ECO:0000313" key="3">
    <source>
        <dbReference type="Proteomes" id="UP000274131"/>
    </source>
</evidence>
<dbReference type="Gene3D" id="2.40.30.10">
    <property type="entry name" value="Translation factors"/>
    <property type="match status" value="2"/>
</dbReference>
<dbReference type="SUPFAM" id="SSF50447">
    <property type="entry name" value="Translation proteins"/>
    <property type="match status" value="1"/>
</dbReference>
<dbReference type="PANTHER" id="PTHR43721:SF11">
    <property type="entry name" value="SELENOCYSTEINE-SPECIFIC ELONGATION FACTOR"/>
    <property type="match status" value="1"/>
</dbReference>
<dbReference type="SUPFAM" id="SSF52540">
    <property type="entry name" value="P-loop containing nucleoside triphosphate hydrolases"/>
    <property type="match status" value="1"/>
</dbReference>
<evidence type="ECO:0000313" key="4">
    <source>
        <dbReference type="WBParaSite" id="EVEC_0000889801-mRNA-1"/>
    </source>
</evidence>
<dbReference type="InterPro" id="IPR049393">
    <property type="entry name" value="eEFSec_III"/>
</dbReference>
<dbReference type="InterPro" id="IPR049394">
    <property type="entry name" value="eEFSec_C"/>
</dbReference>
<reference evidence="4" key="1">
    <citation type="submission" date="2017-02" db="UniProtKB">
        <authorList>
            <consortium name="WormBaseParasite"/>
        </authorList>
    </citation>
    <scope>IDENTIFICATION</scope>
</reference>
<evidence type="ECO:0000259" key="1">
    <source>
        <dbReference type="PROSITE" id="PS51722"/>
    </source>
</evidence>
<dbReference type="NCBIfam" id="TIGR00231">
    <property type="entry name" value="small_GTP"/>
    <property type="match status" value="1"/>
</dbReference>
<keyword evidence="3" id="KW-1185">Reference proteome</keyword>